<gene>
    <name evidence="2" type="ORF">FQA47_008167</name>
</gene>
<name>A0A834F1U2_ORYME</name>
<reference evidence="2" key="1">
    <citation type="journal article" name="BMC Genomics">
        <title>Long-read sequencing and de novo genome assembly of marine medaka (Oryzias melastigma).</title>
        <authorList>
            <person name="Liang P."/>
            <person name="Saqib H.S.A."/>
            <person name="Ni X."/>
            <person name="Shen Y."/>
        </authorList>
    </citation>
    <scope>NUCLEOTIDE SEQUENCE</scope>
    <source>
        <strain evidence="2">Bigg-433</strain>
    </source>
</reference>
<evidence type="ECO:0000313" key="3">
    <source>
        <dbReference type="Proteomes" id="UP000646548"/>
    </source>
</evidence>
<evidence type="ECO:0000313" key="2">
    <source>
        <dbReference type="EMBL" id="KAF6721940.1"/>
    </source>
</evidence>
<dbReference type="EMBL" id="WKFB01000474">
    <property type="protein sequence ID" value="KAF6721940.1"/>
    <property type="molecule type" value="Genomic_DNA"/>
</dbReference>
<feature type="compositionally biased region" description="Basic and acidic residues" evidence="1">
    <location>
        <begin position="11"/>
        <end position="20"/>
    </location>
</feature>
<comment type="caution">
    <text evidence="2">The sequence shown here is derived from an EMBL/GenBank/DDBJ whole genome shotgun (WGS) entry which is preliminary data.</text>
</comment>
<accession>A0A834F1U2</accession>
<proteinExistence type="predicted"/>
<dbReference type="AlphaFoldDB" id="A0A834F1U2"/>
<protein>
    <submittedName>
        <fullName evidence="2">Uncharacterized protein</fullName>
    </submittedName>
</protein>
<feature type="region of interest" description="Disordered" evidence="1">
    <location>
        <begin position="11"/>
        <end position="32"/>
    </location>
</feature>
<dbReference type="Proteomes" id="UP000646548">
    <property type="component" value="Unassembled WGS sequence"/>
</dbReference>
<organism evidence="2 3">
    <name type="scientific">Oryzias melastigma</name>
    <name type="common">Marine medaka</name>
    <dbReference type="NCBI Taxonomy" id="30732"/>
    <lineage>
        <taxon>Eukaryota</taxon>
        <taxon>Metazoa</taxon>
        <taxon>Chordata</taxon>
        <taxon>Craniata</taxon>
        <taxon>Vertebrata</taxon>
        <taxon>Euteleostomi</taxon>
        <taxon>Actinopterygii</taxon>
        <taxon>Neopterygii</taxon>
        <taxon>Teleostei</taxon>
        <taxon>Neoteleostei</taxon>
        <taxon>Acanthomorphata</taxon>
        <taxon>Ovalentaria</taxon>
        <taxon>Atherinomorphae</taxon>
        <taxon>Beloniformes</taxon>
        <taxon>Adrianichthyidae</taxon>
        <taxon>Oryziinae</taxon>
        <taxon>Oryzias</taxon>
    </lineage>
</organism>
<evidence type="ECO:0000256" key="1">
    <source>
        <dbReference type="SAM" id="MobiDB-lite"/>
    </source>
</evidence>
<sequence length="172" mass="19507">MDSGGFQCLHETKAGKEHPETAPLDPYSTPSGHGRLNLEEKLRLMLQKAFLRPPGCRILSLRRAAWQPEEEEEEARDKGGYRGPTCPTHRISLHFSHPFVSTYSHRLHTHWRIFPSSIHPSIARTRAALLSGAERCARDARSPADPSLGPYRFIFHHPDMQIQIRRGSVGRS</sequence>